<keyword evidence="5" id="KW-0418">Kinase</keyword>
<dbReference type="GO" id="GO:0000155">
    <property type="term" value="F:phosphorelay sensor kinase activity"/>
    <property type="evidence" value="ECO:0007669"/>
    <property type="project" value="InterPro"/>
</dbReference>
<comment type="caution">
    <text evidence="10">The sequence shown here is derived from an EMBL/GenBank/DDBJ whole genome shotgun (WGS) entry which is preliminary data.</text>
</comment>
<evidence type="ECO:0000256" key="1">
    <source>
        <dbReference type="ARBA" id="ARBA00000085"/>
    </source>
</evidence>
<gene>
    <name evidence="10" type="ORF">B0H63DRAFT_462995</name>
</gene>
<dbReference type="InterPro" id="IPR003661">
    <property type="entry name" value="HisK_dim/P_dom"/>
</dbReference>
<dbReference type="Pfam" id="PF02518">
    <property type="entry name" value="HATPase_c"/>
    <property type="match status" value="1"/>
</dbReference>
<dbReference type="PRINTS" id="PR00344">
    <property type="entry name" value="BCTRLSENSOR"/>
</dbReference>
<comment type="catalytic activity">
    <reaction evidence="1">
        <text>ATP + protein L-histidine = ADP + protein N-phospho-L-histidine.</text>
        <dbReference type="EC" id="2.7.13.3"/>
    </reaction>
</comment>
<feature type="domain" description="Response regulatory" evidence="9">
    <location>
        <begin position="1134"/>
        <end position="1255"/>
    </location>
</feature>
<dbReference type="SUPFAM" id="SSF55874">
    <property type="entry name" value="ATPase domain of HSP90 chaperone/DNA topoisomerase II/histidine kinase"/>
    <property type="match status" value="1"/>
</dbReference>
<dbReference type="EC" id="2.7.13.3" evidence="2"/>
<evidence type="ECO:0000256" key="7">
    <source>
        <dbReference type="SAM" id="MobiDB-lite"/>
    </source>
</evidence>
<sequence length="1260" mass="138583">MTTANPPPLSETARERETFKYDDLGISTAALRSSPIDSSLKPIPTAVLSSTPDPGLTAFAQLGLYRLDAARSMVSLFDRTYQHFVAEAVRCSPLCKESEALSDGQAAFCGTAIPRIGSLCEHVLIGPAEFASVPGTPYGYKPSSLPVSVIPNVPLDPRFRHIRDDRRFYAGVPIRSPTGINIGVYCVIDDKPRPEGLTDDQIQFVRDISKTMMDYLEAKRSSEWYRREERMVRGLGSFVEGHATLSNWSDSPNRAFFYDIPGVREGILNKKLQAAPPDTSPKSCPHGINPELTGESVDCVDPIPTPIPVLPPALEFRPRPRRATESASHFTSADQLQDDVERVFSKAANVIRESVEVEGVLFLDASVRSFGGMIGREISEPPILTKLSSAESSSDEGAPPVPGDTDVDDCNVLGFSTSSRSSINGDQPVHAHAAMSERLLHRLVQRYPHGCIFNFEADGSMLDQSNQDGEECFDTSPQWKRSFLIGEEQRGHDLRSKGSSQRLRRRRDTAASLLKMFPNARSVAFVPLFDGQKSRWFAGGFVWTKTPTRIFTVKNELSYLRVFGLTTMAEVARLNTKAADRTKTDILGSISHELRSPLHGVVGAVDLLRNTMLDRAQENILRTIETSGRTLLDTIDHLLDYSRISSNMRSSRSDRRNTAPFSRRNSKSPTITTLSTTDMHVQLDRLAEEVVESVLAGWSYRNMSDAHFAAWNSFMQGSQAGTRHHTPTGSDLDHVGTPSLVQIYLDIDPSVDWSFRVHPGAFRRIVMNLVGNSLKFTTSGFIRITLRQELYSNSQQCPSEKRVILTVSDSGKGIGQDYLRHHLFTPFSQEDQFAPGTGLGLSLVRQMAITLGGNIDVASQVGQGTTITVSLPLPQSQAGDQDEPTFDQNYKSLAGYSVCLRGFDSAIKIREGFHREDTKQKSPLKLIESICRDWLHMKIVPEPDTSVETPDFVVCREQHSTSVGDESKADFTRCPHVFIRVDSSNKHDLSKPKHCSSQGSLSCLTQPIGPRKLAEALLASRVRFNDDLDAMTSAAAPVLDQSEQPARSAMSSPGDVFINPMLDQTPLKPTSHTTDDHSLKRPPLISDKKMSVKGDDLKDGHEVLLPSLLPKPVVVPTSDGLVSAVSQAPDPRPKILIVDDNAINLKILAAYMIKLGQPHSTATNGLEAVEIFTKSPSEYSCILTDISMPVMDGLESTRHIREFERDRKLKPTVVIALTGLSGADIQQDAFVSGVDLFLTRPLVLKGLVKALESTGVRGTG</sequence>
<feature type="region of interest" description="Disordered" evidence="7">
    <location>
        <begin position="649"/>
        <end position="671"/>
    </location>
</feature>
<dbReference type="GO" id="GO:0005886">
    <property type="term" value="C:plasma membrane"/>
    <property type="evidence" value="ECO:0007669"/>
    <property type="project" value="TreeGrafter"/>
</dbReference>
<dbReference type="SUPFAM" id="SSF55781">
    <property type="entry name" value="GAF domain-like"/>
    <property type="match status" value="1"/>
</dbReference>
<dbReference type="InterPro" id="IPR005467">
    <property type="entry name" value="His_kinase_dom"/>
</dbReference>
<dbReference type="PROSITE" id="PS50109">
    <property type="entry name" value="HIS_KIN"/>
    <property type="match status" value="1"/>
</dbReference>
<dbReference type="InterPro" id="IPR036890">
    <property type="entry name" value="HATPase_C_sf"/>
</dbReference>
<dbReference type="Pfam" id="PF00072">
    <property type="entry name" value="Response_reg"/>
    <property type="match status" value="1"/>
</dbReference>
<dbReference type="SMART" id="SM00387">
    <property type="entry name" value="HATPase_c"/>
    <property type="match status" value="1"/>
</dbReference>
<evidence type="ECO:0000259" key="9">
    <source>
        <dbReference type="PROSITE" id="PS50110"/>
    </source>
</evidence>
<feature type="modified residue" description="4-aspartylphosphate" evidence="6">
    <location>
        <position position="1185"/>
    </location>
</feature>
<dbReference type="Gene3D" id="3.30.565.10">
    <property type="entry name" value="Histidine kinase-like ATPase, C-terminal domain"/>
    <property type="match status" value="1"/>
</dbReference>
<dbReference type="FunFam" id="1.10.287.130:FF:000023">
    <property type="entry name" value="Sensor histidine kinase/response regulator, putative"/>
    <property type="match status" value="1"/>
</dbReference>
<dbReference type="Gene3D" id="3.40.50.2300">
    <property type="match status" value="1"/>
</dbReference>
<feature type="region of interest" description="Disordered" evidence="7">
    <location>
        <begin position="388"/>
        <end position="407"/>
    </location>
</feature>
<evidence type="ECO:0000313" key="10">
    <source>
        <dbReference type="EMBL" id="KAK3395293.1"/>
    </source>
</evidence>
<dbReference type="GO" id="GO:0009927">
    <property type="term" value="F:histidine phosphotransfer kinase activity"/>
    <property type="evidence" value="ECO:0007669"/>
    <property type="project" value="TreeGrafter"/>
</dbReference>
<dbReference type="Proteomes" id="UP001285441">
    <property type="component" value="Unassembled WGS sequence"/>
</dbReference>
<evidence type="ECO:0000256" key="2">
    <source>
        <dbReference type="ARBA" id="ARBA00012438"/>
    </source>
</evidence>
<dbReference type="Pfam" id="PF00512">
    <property type="entry name" value="HisKA"/>
    <property type="match status" value="1"/>
</dbReference>
<keyword evidence="3 6" id="KW-0597">Phosphoprotein</keyword>
<reference evidence="10" key="2">
    <citation type="submission" date="2023-06" db="EMBL/GenBank/DDBJ databases">
        <authorList>
            <consortium name="Lawrence Berkeley National Laboratory"/>
            <person name="Haridas S."/>
            <person name="Hensen N."/>
            <person name="Bonometti L."/>
            <person name="Westerberg I."/>
            <person name="Brannstrom I.O."/>
            <person name="Guillou S."/>
            <person name="Cros-Aarteil S."/>
            <person name="Calhoun S."/>
            <person name="Kuo A."/>
            <person name="Mondo S."/>
            <person name="Pangilinan J."/>
            <person name="Riley R."/>
            <person name="LaButti K."/>
            <person name="Andreopoulos B."/>
            <person name="Lipzen A."/>
            <person name="Chen C."/>
            <person name="Yanf M."/>
            <person name="Daum C."/>
            <person name="Ng V."/>
            <person name="Clum A."/>
            <person name="Steindorff A."/>
            <person name="Ohm R."/>
            <person name="Martin F."/>
            <person name="Silar P."/>
            <person name="Natvig D."/>
            <person name="Lalanne C."/>
            <person name="Gautier V."/>
            <person name="Ament-velasquez S.L."/>
            <person name="Kruys A."/>
            <person name="Hutchinson M.I."/>
            <person name="Powell A.J."/>
            <person name="Barry K."/>
            <person name="Miller A.N."/>
            <person name="Grigoriev I.V."/>
            <person name="Debuchy R."/>
            <person name="Gladieux P."/>
            <person name="Thoren M.H."/>
            <person name="Johannesson H."/>
        </authorList>
    </citation>
    <scope>NUCLEOTIDE SEQUENCE</scope>
    <source>
        <strain evidence="10">CBS 232.78</strain>
    </source>
</reference>
<dbReference type="SUPFAM" id="SSF52172">
    <property type="entry name" value="CheY-like"/>
    <property type="match status" value="1"/>
</dbReference>
<dbReference type="SMART" id="SM00388">
    <property type="entry name" value="HisKA"/>
    <property type="match status" value="1"/>
</dbReference>
<dbReference type="SUPFAM" id="SSF47384">
    <property type="entry name" value="Homodimeric domain of signal transducing histidine kinase"/>
    <property type="match status" value="1"/>
</dbReference>
<dbReference type="SMART" id="SM00448">
    <property type="entry name" value="REC"/>
    <property type="match status" value="1"/>
</dbReference>
<accession>A0AAE0P8J8</accession>
<keyword evidence="4" id="KW-0808">Transferase</keyword>
<dbReference type="InterPro" id="IPR004358">
    <property type="entry name" value="Sig_transdc_His_kin-like_C"/>
</dbReference>
<evidence type="ECO:0000256" key="5">
    <source>
        <dbReference type="ARBA" id="ARBA00022777"/>
    </source>
</evidence>
<feature type="region of interest" description="Disordered" evidence="7">
    <location>
        <begin position="1040"/>
        <end position="1083"/>
    </location>
</feature>
<name>A0AAE0P8J8_9PEZI</name>
<dbReference type="PANTHER" id="PTHR43047">
    <property type="entry name" value="TWO-COMPONENT HISTIDINE PROTEIN KINASE"/>
    <property type="match status" value="1"/>
</dbReference>
<dbReference type="CDD" id="cd00082">
    <property type="entry name" value="HisKA"/>
    <property type="match status" value="1"/>
</dbReference>
<dbReference type="Gene3D" id="1.10.287.130">
    <property type="match status" value="1"/>
</dbReference>
<dbReference type="EMBL" id="JAULSW010000001">
    <property type="protein sequence ID" value="KAK3395293.1"/>
    <property type="molecule type" value="Genomic_DNA"/>
</dbReference>
<dbReference type="AlphaFoldDB" id="A0AAE0P8J8"/>
<dbReference type="PROSITE" id="PS50110">
    <property type="entry name" value="RESPONSE_REGULATORY"/>
    <property type="match status" value="1"/>
</dbReference>
<dbReference type="InterPro" id="IPR003594">
    <property type="entry name" value="HATPase_dom"/>
</dbReference>
<keyword evidence="11" id="KW-1185">Reference proteome</keyword>
<dbReference type="PANTHER" id="PTHR43047:SF72">
    <property type="entry name" value="OSMOSENSING HISTIDINE PROTEIN KINASE SLN1"/>
    <property type="match status" value="1"/>
</dbReference>
<evidence type="ECO:0000256" key="3">
    <source>
        <dbReference type="ARBA" id="ARBA00022553"/>
    </source>
</evidence>
<feature type="domain" description="Histidine kinase" evidence="8">
    <location>
        <begin position="589"/>
        <end position="875"/>
    </location>
</feature>
<evidence type="ECO:0000313" key="11">
    <source>
        <dbReference type="Proteomes" id="UP001285441"/>
    </source>
</evidence>
<evidence type="ECO:0000256" key="4">
    <source>
        <dbReference type="ARBA" id="ARBA00022679"/>
    </source>
</evidence>
<dbReference type="InterPro" id="IPR011006">
    <property type="entry name" value="CheY-like_superfamily"/>
</dbReference>
<organism evidence="10 11">
    <name type="scientific">Podospora didyma</name>
    <dbReference type="NCBI Taxonomy" id="330526"/>
    <lineage>
        <taxon>Eukaryota</taxon>
        <taxon>Fungi</taxon>
        <taxon>Dikarya</taxon>
        <taxon>Ascomycota</taxon>
        <taxon>Pezizomycotina</taxon>
        <taxon>Sordariomycetes</taxon>
        <taxon>Sordariomycetidae</taxon>
        <taxon>Sordariales</taxon>
        <taxon>Podosporaceae</taxon>
        <taxon>Podospora</taxon>
    </lineage>
</organism>
<reference evidence="10" key="1">
    <citation type="journal article" date="2023" name="Mol. Phylogenet. Evol.">
        <title>Genome-scale phylogeny and comparative genomics of the fungal order Sordariales.</title>
        <authorList>
            <person name="Hensen N."/>
            <person name="Bonometti L."/>
            <person name="Westerberg I."/>
            <person name="Brannstrom I.O."/>
            <person name="Guillou S."/>
            <person name="Cros-Aarteil S."/>
            <person name="Calhoun S."/>
            <person name="Haridas S."/>
            <person name="Kuo A."/>
            <person name="Mondo S."/>
            <person name="Pangilinan J."/>
            <person name="Riley R."/>
            <person name="LaButti K."/>
            <person name="Andreopoulos B."/>
            <person name="Lipzen A."/>
            <person name="Chen C."/>
            <person name="Yan M."/>
            <person name="Daum C."/>
            <person name="Ng V."/>
            <person name="Clum A."/>
            <person name="Steindorff A."/>
            <person name="Ohm R.A."/>
            <person name="Martin F."/>
            <person name="Silar P."/>
            <person name="Natvig D.O."/>
            <person name="Lalanne C."/>
            <person name="Gautier V."/>
            <person name="Ament-Velasquez S.L."/>
            <person name="Kruys A."/>
            <person name="Hutchinson M.I."/>
            <person name="Powell A.J."/>
            <person name="Barry K."/>
            <person name="Miller A.N."/>
            <person name="Grigoriev I.V."/>
            <person name="Debuchy R."/>
            <person name="Gladieux P."/>
            <person name="Hiltunen Thoren M."/>
            <person name="Johannesson H."/>
        </authorList>
    </citation>
    <scope>NUCLEOTIDE SEQUENCE</scope>
    <source>
        <strain evidence="10">CBS 232.78</strain>
    </source>
</reference>
<protein>
    <recommendedName>
        <fullName evidence="2">histidine kinase</fullName>
        <ecNumber evidence="2">2.7.13.3</ecNumber>
    </recommendedName>
</protein>
<dbReference type="InterPro" id="IPR036097">
    <property type="entry name" value="HisK_dim/P_sf"/>
</dbReference>
<dbReference type="CDD" id="cd17546">
    <property type="entry name" value="REC_hyHK_CKI1_RcsC-like"/>
    <property type="match status" value="1"/>
</dbReference>
<dbReference type="InterPro" id="IPR001789">
    <property type="entry name" value="Sig_transdc_resp-reg_receiver"/>
</dbReference>
<proteinExistence type="predicted"/>
<feature type="compositionally biased region" description="Polar residues" evidence="7">
    <location>
        <begin position="1041"/>
        <end position="1051"/>
    </location>
</feature>
<evidence type="ECO:0000259" key="8">
    <source>
        <dbReference type="PROSITE" id="PS50109"/>
    </source>
</evidence>
<evidence type="ECO:0000256" key="6">
    <source>
        <dbReference type="PROSITE-ProRule" id="PRU00169"/>
    </source>
</evidence>